<feature type="region of interest" description="Disordered" evidence="1">
    <location>
        <begin position="1"/>
        <end position="27"/>
    </location>
</feature>
<evidence type="ECO:0000256" key="1">
    <source>
        <dbReference type="SAM" id="MobiDB-lite"/>
    </source>
</evidence>
<gene>
    <name evidence="2" type="ORF">AVDCRST_MAG49-3515</name>
</gene>
<sequence>GRRSRPRRREVGCRAGAAPRRPLRPEYRRRRGLLLRCPCKRSRPRHAL</sequence>
<evidence type="ECO:0000313" key="2">
    <source>
        <dbReference type="EMBL" id="CAA9570326.1"/>
    </source>
</evidence>
<dbReference type="AlphaFoldDB" id="A0A6J4VAW6"/>
<feature type="non-terminal residue" evidence="2">
    <location>
        <position position="48"/>
    </location>
</feature>
<dbReference type="EMBL" id="CADCWG010000245">
    <property type="protein sequence ID" value="CAA9570326.1"/>
    <property type="molecule type" value="Genomic_DNA"/>
</dbReference>
<name>A0A6J4VAW6_9BACT</name>
<accession>A0A6J4VAW6</accession>
<organism evidence="2">
    <name type="scientific">uncultured Thermomicrobiales bacterium</name>
    <dbReference type="NCBI Taxonomy" id="1645740"/>
    <lineage>
        <taxon>Bacteria</taxon>
        <taxon>Pseudomonadati</taxon>
        <taxon>Thermomicrobiota</taxon>
        <taxon>Thermomicrobia</taxon>
        <taxon>Thermomicrobiales</taxon>
        <taxon>environmental samples</taxon>
    </lineage>
</organism>
<protein>
    <submittedName>
        <fullName evidence="2">Uncharacterized protein</fullName>
    </submittedName>
</protein>
<reference evidence="2" key="1">
    <citation type="submission" date="2020-02" db="EMBL/GenBank/DDBJ databases">
        <authorList>
            <person name="Meier V. D."/>
        </authorList>
    </citation>
    <scope>NUCLEOTIDE SEQUENCE</scope>
    <source>
        <strain evidence="2">AVDCRST_MAG49</strain>
    </source>
</reference>
<feature type="non-terminal residue" evidence="2">
    <location>
        <position position="1"/>
    </location>
</feature>
<proteinExistence type="predicted"/>